<dbReference type="GO" id="GO:0005783">
    <property type="term" value="C:endoplasmic reticulum"/>
    <property type="evidence" value="ECO:0007669"/>
    <property type="project" value="TreeGrafter"/>
</dbReference>
<name>A0AAV5RQG7_STABA</name>
<feature type="domain" description="Nucleotide exchange factor Fes1" evidence="5">
    <location>
        <begin position="1"/>
        <end position="79"/>
    </location>
</feature>
<accession>A0AAV5RQG7</accession>
<gene>
    <name evidence="6" type="ORF">DASB73_037370</name>
</gene>
<dbReference type="InterPro" id="IPR016024">
    <property type="entry name" value="ARM-type_fold"/>
</dbReference>
<evidence type="ECO:0000256" key="1">
    <source>
        <dbReference type="ARBA" id="ARBA00011045"/>
    </source>
</evidence>
<dbReference type="EMBL" id="BTGC01000008">
    <property type="protein sequence ID" value="GMM52774.1"/>
    <property type="molecule type" value="Genomic_DNA"/>
</dbReference>
<dbReference type="PANTHER" id="PTHR19316">
    <property type="entry name" value="PROTEIN FOLDING REGULATOR"/>
    <property type="match status" value="1"/>
</dbReference>
<dbReference type="SUPFAM" id="SSF48371">
    <property type="entry name" value="ARM repeat"/>
    <property type="match status" value="1"/>
</dbReference>
<keyword evidence="7" id="KW-1185">Reference proteome</keyword>
<dbReference type="InterPro" id="IPR013918">
    <property type="entry name" value="Nucleotide_exch_fac_Fes1"/>
</dbReference>
<sequence>MEKLLQWSIKAQEEGMAAPPPDPKQLAILFGAPDELAEMAVELHTASSTQNEHITLDQRIEQLESFHDHVENIDNANNIGSMWPVLIKLIDDPEPEISGLALSSIGAAVQNNRKSQLDLCNQEGAVAKIISKCESKSVIEKKQALFALSSALSHCPEVYDQFTAVKGWEVLSNLLNTDVMKGTNSALRTRVLSVFNSLGMLIEDRSDVAIELKKFKPDFEKILKTEEDGSTDGEKIITVLSCLQTAKPIKLLEE</sequence>
<comment type="similarity">
    <text evidence="1">Belongs to the FES1 family.</text>
</comment>
<proteinExistence type="inferred from homology"/>
<dbReference type="InterPro" id="IPR011989">
    <property type="entry name" value="ARM-like"/>
</dbReference>
<dbReference type="Proteomes" id="UP001362899">
    <property type="component" value="Unassembled WGS sequence"/>
</dbReference>
<evidence type="ECO:0000313" key="6">
    <source>
        <dbReference type="EMBL" id="GMM52774.1"/>
    </source>
</evidence>
<comment type="caution">
    <text evidence="6">The sequence shown here is derived from an EMBL/GenBank/DDBJ whole genome shotgun (WGS) entry which is preliminary data.</text>
</comment>
<dbReference type="AlphaFoldDB" id="A0AAV5RQG7"/>
<organism evidence="6 7">
    <name type="scientific">Starmerella bacillaris</name>
    <name type="common">Yeast</name>
    <name type="synonym">Candida zemplinina</name>
    <dbReference type="NCBI Taxonomy" id="1247836"/>
    <lineage>
        <taxon>Eukaryota</taxon>
        <taxon>Fungi</taxon>
        <taxon>Dikarya</taxon>
        <taxon>Ascomycota</taxon>
        <taxon>Saccharomycotina</taxon>
        <taxon>Dipodascomycetes</taxon>
        <taxon>Dipodascales</taxon>
        <taxon>Trichomonascaceae</taxon>
        <taxon>Starmerella</taxon>
    </lineage>
</organism>
<dbReference type="GO" id="GO:0000774">
    <property type="term" value="F:adenyl-nucleotide exchange factor activity"/>
    <property type="evidence" value="ECO:0007669"/>
    <property type="project" value="TreeGrafter"/>
</dbReference>
<evidence type="ECO:0000313" key="7">
    <source>
        <dbReference type="Proteomes" id="UP001362899"/>
    </source>
</evidence>
<evidence type="ECO:0000256" key="4">
    <source>
        <dbReference type="ARBA" id="ARBA00022737"/>
    </source>
</evidence>
<dbReference type="PANTHER" id="PTHR19316:SF18">
    <property type="entry name" value="HSP70-BINDING PROTEIN 1"/>
    <property type="match status" value="1"/>
</dbReference>
<keyword evidence="4" id="KW-0677">Repeat</keyword>
<dbReference type="InterPro" id="IPR050693">
    <property type="entry name" value="Hsp70_NEF-Inhibitors"/>
</dbReference>
<dbReference type="Gene3D" id="1.25.10.10">
    <property type="entry name" value="Leucine-rich Repeat Variant"/>
    <property type="match status" value="1"/>
</dbReference>
<evidence type="ECO:0000256" key="2">
    <source>
        <dbReference type="ARBA" id="ARBA00015214"/>
    </source>
</evidence>
<evidence type="ECO:0000259" key="5">
    <source>
        <dbReference type="Pfam" id="PF08609"/>
    </source>
</evidence>
<evidence type="ECO:0000256" key="3">
    <source>
        <dbReference type="ARBA" id="ARBA00020719"/>
    </source>
</evidence>
<dbReference type="Pfam" id="PF08609">
    <property type="entry name" value="Fes1"/>
    <property type="match status" value="1"/>
</dbReference>
<protein>
    <recommendedName>
        <fullName evidence="3">Hsp70 nucleotide exchange factor FES1</fullName>
    </recommendedName>
    <alternativeName>
        <fullName evidence="2">Hsp70 nucleotide exchange factor fes1</fullName>
    </alternativeName>
</protein>
<reference evidence="6 7" key="1">
    <citation type="journal article" date="2023" name="Elife">
        <title>Identification of key yeast species and microbe-microbe interactions impacting larval growth of Drosophila in the wild.</title>
        <authorList>
            <person name="Mure A."/>
            <person name="Sugiura Y."/>
            <person name="Maeda R."/>
            <person name="Honda K."/>
            <person name="Sakurai N."/>
            <person name="Takahashi Y."/>
            <person name="Watada M."/>
            <person name="Katoh T."/>
            <person name="Gotoh A."/>
            <person name="Gotoh Y."/>
            <person name="Taniguchi I."/>
            <person name="Nakamura K."/>
            <person name="Hayashi T."/>
            <person name="Katayama T."/>
            <person name="Uemura T."/>
            <person name="Hattori Y."/>
        </authorList>
    </citation>
    <scope>NUCLEOTIDE SEQUENCE [LARGE SCALE GENOMIC DNA]</scope>
    <source>
        <strain evidence="6 7">SB-73</strain>
    </source>
</reference>